<dbReference type="GO" id="GO:0003887">
    <property type="term" value="F:DNA-directed DNA polymerase activity"/>
    <property type="evidence" value="ECO:0007669"/>
    <property type="project" value="InterPro"/>
</dbReference>
<reference evidence="3" key="1">
    <citation type="journal article" date="2015" name="Nature">
        <title>Complex archaea that bridge the gap between prokaryotes and eukaryotes.</title>
        <authorList>
            <person name="Spang A."/>
            <person name="Saw J.H."/>
            <person name="Jorgensen S.L."/>
            <person name="Zaremba-Niedzwiedzka K."/>
            <person name="Martijn J."/>
            <person name="Lind A.E."/>
            <person name="van Eijk R."/>
            <person name="Schleper C."/>
            <person name="Guy L."/>
            <person name="Ettema T.J."/>
        </authorList>
    </citation>
    <scope>NUCLEOTIDE SEQUENCE</scope>
</reference>
<name>A0A0F9SPK9_9ZZZZ</name>
<sequence length="785" mass="89142">MTLLEEIGVQSKLLNPSGGCHNCPMKLVDFVPATLPTARILVLGEAPGATEVEKGYGWAGRAGEKLRTHFAAVGITEFAYSNVLHCRPPNNATPKPKAVACCLSQFVLDEIRGYPIVVLAGNVPLTALFPGAKSNRFRGNVAHHPDFPGQVFYHIYHPAYMLRRPDLEPRFRQHIERLARIAAGEPPLPWKVLQGGGAEMWAALDKALAAPLISLDVETPTLRSWDPHAQMKSVALTADAKTVIAASEEDSWFVAFLDRIKDYLRKPEKAVVSNNIGFDLDWHEYELDFDVRCTGVYDIGVIWYHAGQYKMPSLKELSANELDGYRYLVYQPHKNTDANLNTLYNGEDVVQALLLFYKGIKLLKPRTRDLCLRVLGPSSLVLRHIQTTGIYLRQEYRAAQIEEHKARRKASIIAWQAADPAFIPTVHESGNGLKEYLFTIHRLESMGTTDKGEPSTDKSTIKKWIRDGAGFLTHLLDVREVDKLLSTYLEAYDKLVEPNNRIHSQYPMTWTDTGRSSSRKPNMQNIARVPAIRDLFGVPPGSVMIEADLSQMEFRIMVCLAKDPTGIQGYINGDDAHTITARNFAPTPTKEQRTRAKPINFALLYGGGWENVQRQARNEYDLDWSQTMCEGFTTIFFDTYQRLPQYHTECQVAFIQNRGWFESILGHIYHYRDWDNPNRGRQEHAFRSYLNSHAQGPCAQIMFAIMVHARRLLNDRNLQRVRFINTVHDSVLIEAPDPKLVPEVVHIMEQARAIVFEWVKPWFVVPLEVEYSVGESWGSLEEYKL</sequence>
<dbReference type="AlphaFoldDB" id="A0A0F9SPK9"/>
<dbReference type="PRINTS" id="PR00868">
    <property type="entry name" value="DNAPOLI"/>
</dbReference>
<dbReference type="InterPro" id="IPR043502">
    <property type="entry name" value="DNA/RNA_pol_sf"/>
</dbReference>
<dbReference type="Gene3D" id="3.40.470.10">
    <property type="entry name" value="Uracil-DNA glycosylase-like domain"/>
    <property type="match status" value="1"/>
</dbReference>
<dbReference type="InterPro" id="IPR036895">
    <property type="entry name" value="Uracil-DNA_glycosylase-like_sf"/>
</dbReference>
<dbReference type="GO" id="GO:0006302">
    <property type="term" value="P:double-strand break repair"/>
    <property type="evidence" value="ECO:0007669"/>
    <property type="project" value="TreeGrafter"/>
</dbReference>
<dbReference type="Pfam" id="PF03167">
    <property type="entry name" value="UDG"/>
    <property type="match status" value="1"/>
</dbReference>
<gene>
    <name evidence="3" type="ORF">LCGC14_0446750</name>
</gene>
<dbReference type="SUPFAM" id="SSF56672">
    <property type="entry name" value="DNA/RNA polymerases"/>
    <property type="match status" value="1"/>
</dbReference>
<accession>A0A0F9SPK9</accession>
<dbReference type="SMART" id="SM00987">
    <property type="entry name" value="UreE_C"/>
    <property type="match status" value="1"/>
</dbReference>
<dbReference type="InterPro" id="IPR002298">
    <property type="entry name" value="DNA_polymerase_A"/>
</dbReference>
<dbReference type="Gene3D" id="1.20.1060.10">
    <property type="entry name" value="Taq DNA Polymerase, Chain T, domain 4"/>
    <property type="match status" value="1"/>
</dbReference>
<dbReference type="Pfam" id="PF00476">
    <property type="entry name" value="DNA_pol_A"/>
    <property type="match status" value="1"/>
</dbReference>
<proteinExistence type="predicted"/>
<dbReference type="SUPFAM" id="SSF53098">
    <property type="entry name" value="Ribonuclease H-like"/>
    <property type="match status" value="1"/>
</dbReference>
<organism evidence="3">
    <name type="scientific">marine sediment metagenome</name>
    <dbReference type="NCBI Taxonomy" id="412755"/>
    <lineage>
        <taxon>unclassified sequences</taxon>
        <taxon>metagenomes</taxon>
        <taxon>ecological metagenomes</taxon>
    </lineage>
</organism>
<dbReference type="SUPFAM" id="SSF52141">
    <property type="entry name" value="Uracil-DNA glycosylase-like"/>
    <property type="match status" value="1"/>
</dbReference>
<evidence type="ECO:0000259" key="2">
    <source>
        <dbReference type="SMART" id="SM00986"/>
    </source>
</evidence>
<dbReference type="Gene3D" id="1.10.150.20">
    <property type="entry name" value="5' to 3' exonuclease, C-terminal subdomain"/>
    <property type="match status" value="1"/>
</dbReference>
<protein>
    <recommendedName>
        <fullName evidence="4">DNA-directed DNA polymerase family A palm domain-containing protein</fullName>
    </recommendedName>
</protein>
<dbReference type="PANTHER" id="PTHR10133:SF62">
    <property type="entry name" value="DNA POLYMERASE THETA"/>
    <property type="match status" value="1"/>
</dbReference>
<dbReference type="GO" id="GO:0006261">
    <property type="term" value="P:DNA-templated DNA replication"/>
    <property type="evidence" value="ECO:0007669"/>
    <property type="project" value="InterPro"/>
</dbReference>
<feature type="domain" description="DNA-directed DNA polymerase family A palm" evidence="1">
    <location>
        <begin position="531"/>
        <end position="739"/>
    </location>
</feature>
<dbReference type="InterPro" id="IPR001098">
    <property type="entry name" value="DNA-dir_DNA_pol_A_palm_dom"/>
</dbReference>
<dbReference type="SMART" id="SM00482">
    <property type="entry name" value="POLAc"/>
    <property type="match status" value="1"/>
</dbReference>
<evidence type="ECO:0000259" key="1">
    <source>
        <dbReference type="SMART" id="SM00482"/>
    </source>
</evidence>
<feature type="domain" description="Uracil-DNA glycosylase-like" evidence="2">
    <location>
        <begin position="31"/>
        <end position="176"/>
    </location>
</feature>
<dbReference type="GO" id="GO:0003677">
    <property type="term" value="F:DNA binding"/>
    <property type="evidence" value="ECO:0007669"/>
    <property type="project" value="InterPro"/>
</dbReference>
<dbReference type="Gene3D" id="3.30.70.370">
    <property type="match status" value="1"/>
</dbReference>
<evidence type="ECO:0008006" key="4">
    <source>
        <dbReference type="Google" id="ProtNLM"/>
    </source>
</evidence>
<dbReference type="PANTHER" id="PTHR10133">
    <property type="entry name" value="DNA POLYMERASE I"/>
    <property type="match status" value="1"/>
</dbReference>
<dbReference type="SMART" id="SM00986">
    <property type="entry name" value="UDG"/>
    <property type="match status" value="1"/>
</dbReference>
<evidence type="ECO:0000313" key="3">
    <source>
        <dbReference type="EMBL" id="KKN68889.1"/>
    </source>
</evidence>
<dbReference type="InterPro" id="IPR005122">
    <property type="entry name" value="Uracil-DNA_glycosylase-like"/>
</dbReference>
<dbReference type="Gene3D" id="3.30.420.10">
    <property type="entry name" value="Ribonuclease H-like superfamily/Ribonuclease H"/>
    <property type="match status" value="1"/>
</dbReference>
<dbReference type="EMBL" id="LAZR01000437">
    <property type="protein sequence ID" value="KKN68889.1"/>
    <property type="molecule type" value="Genomic_DNA"/>
</dbReference>
<dbReference type="InterPro" id="IPR036397">
    <property type="entry name" value="RNaseH_sf"/>
</dbReference>
<comment type="caution">
    <text evidence="3">The sequence shown here is derived from an EMBL/GenBank/DDBJ whole genome shotgun (WGS) entry which is preliminary data.</text>
</comment>
<dbReference type="InterPro" id="IPR012337">
    <property type="entry name" value="RNaseH-like_sf"/>
</dbReference>